<keyword evidence="5" id="KW-0812">Transmembrane</keyword>
<organism evidence="9 10">
    <name type="scientific">Spirodela intermedia</name>
    <name type="common">Intermediate duckweed</name>
    <dbReference type="NCBI Taxonomy" id="51605"/>
    <lineage>
        <taxon>Eukaryota</taxon>
        <taxon>Viridiplantae</taxon>
        <taxon>Streptophyta</taxon>
        <taxon>Embryophyta</taxon>
        <taxon>Tracheophyta</taxon>
        <taxon>Spermatophyta</taxon>
        <taxon>Magnoliopsida</taxon>
        <taxon>Liliopsida</taxon>
        <taxon>Araceae</taxon>
        <taxon>Lemnoideae</taxon>
        <taxon>Spirodela</taxon>
    </lineage>
</organism>
<dbReference type="GO" id="GO:0046930">
    <property type="term" value="C:pore complex"/>
    <property type="evidence" value="ECO:0007669"/>
    <property type="project" value="UniProtKB-KW"/>
</dbReference>
<dbReference type="InterPro" id="IPR001925">
    <property type="entry name" value="Porin_Euk"/>
</dbReference>
<reference evidence="9" key="1">
    <citation type="submission" date="2020-02" db="EMBL/GenBank/DDBJ databases">
        <authorList>
            <person name="Scholz U."/>
            <person name="Mascher M."/>
            <person name="Fiebig A."/>
        </authorList>
    </citation>
    <scope>NUCLEOTIDE SEQUENCE</scope>
</reference>
<dbReference type="GO" id="GO:0005741">
    <property type="term" value="C:mitochondrial outer membrane"/>
    <property type="evidence" value="ECO:0007669"/>
    <property type="project" value="InterPro"/>
</dbReference>
<sequence length="278" mass="29617">MGSGPAPFSEIGKRVRDLLTKDYNFDNKCVFTVPGDANLGITVTGVKLNQLFIGDICSQYRRGKTVVDFKVDTNSNISTTVTLSGIPSGVRTTLSFKIPDHQKSGKLEVQYLHDRAAVSSSVGLHPTPLLELAAAVGSNELSVGAEIAFNVGSASFTKYSAGVGFNQEDFSASIVLTDKGETTRASYIHLLGPEKRTAVAAEMVHRLSTYENTFTLGGSHALTPYTVVKARFGSTGGLAMQCAHDWRPGSRLTLSAEYDPKSSVVAPSRVGLTLALKP</sequence>
<protein>
    <submittedName>
        <fullName evidence="9">Uncharacterized protein</fullName>
    </submittedName>
</protein>
<dbReference type="PANTHER" id="PTHR11743">
    <property type="entry name" value="VOLTAGE-DEPENDENT ANION-SELECTIVE CHANNEL"/>
    <property type="match status" value="1"/>
</dbReference>
<dbReference type="Proteomes" id="UP000663760">
    <property type="component" value="Chromosome 13"/>
</dbReference>
<evidence type="ECO:0000256" key="7">
    <source>
        <dbReference type="ARBA" id="ARBA00023114"/>
    </source>
</evidence>
<dbReference type="OrthoDB" id="7827681at2759"/>
<keyword evidence="4" id="KW-1134">Transmembrane beta strand</keyword>
<accession>A0A7I8LDJ9</accession>
<dbReference type="CDD" id="cd07306">
    <property type="entry name" value="Porin3_VDAC"/>
    <property type="match status" value="1"/>
</dbReference>
<evidence type="ECO:0000256" key="1">
    <source>
        <dbReference type="ARBA" id="ARBA00004370"/>
    </source>
</evidence>
<keyword evidence="10" id="KW-1185">Reference proteome</keyword>
<name>A0A7I8LDJ9_SPIIN</name>
<dbReference type="Pfam" id="PF01459">
    <property type="entry name" value="Porin_3"/>
    <property type="match status" value="1"/>
</dbReference>
<evidence type="ECO:0000256" key="4">
    <source>
        <dbReference type="ARBA" id="ARBA00022452"/>
    </source>
</evidence>
<evidence type="ECO:0000313" key="10">
    <source>
        <dbReference type="Proteomes" id="UP000663760"/>
    </source>
</evidence>
<evidence type="ECO:0000256" key="2">
    <source>
        <dbReference type="ARBA" id="ARBA00009624"/>
    </source>
</evidence>
<gene>
    <name evidence="9" type="ORF">SI8410_13018056</name>
</gene>
<dbReference type="Gene3D" id="2.40.160.10">
    <property type="entry name" value="Porin"/>
    <property type="match status" value="1"/>
</dbReference>
<dbReference type="EMBL" id="LR746276">
    <property type="protein sequence ID" value="CAA7407378.1"/>
    <property type="molecule type" value="Genomic_DNA"/>
</dbReference>
<keyword evidence="6" id="KW-0406">Ion transport</keyword>
<dbReference type="InterPro" id="IPR023614">
    <property type="entry name" value="Porin_dom_sf"/>
</dbReference>
<keyword evidence="3" id="KW-0813">Transport</keyword>
<proteinExistence type="inferred from homology"/>
<comment type="subcellular location">
    <subcellularLocation>
        <location evidence="1">Membrane</location>
    </subcellularLocation>
</comment>
<keyword evidence="7" id="KW-0626">Porin</keyword>
<evidence type="ECO:0000256" key="8">
    <source>
        <dbReference type="ARBA" id="ARBA00023136"/>
    </source>
</evidence>
<dbReference type="PANTHER" id="PTHR11743:SF27">
    <property type="entry name" value="MITOCHONDRIAL OUTER MEMBRANE PROTEIN PORIN 4"/>
    <property type="match status" value="1"/>
</dbReference>
<evidence type="ECO:0000256" key="6">
    <source>
        <dbReference type="ARBA" id="ARBA00023065"/>
    </source>
</evidence>
<evidence type="ECO:0000313" key="9">
    <source>
        <dbReference type="EMBL" id="CAA7407378.1"/>
    </source>
</evidence>
<keyword evidence="8" id="KW-0472">Membrane</keyword>
<comment type="similarity">
    <text evidence="2">Belongs to the eukaryotic mitochondrial porin (TC 1.B.8.1) family.</text>
</comment>
<dbReference type="FunFam" id="2.40.160.10:FF:000003">
    <property type="entry name" value="Outer mitochondrial membrane protein porin"/>
    <property type="match status" value="1"/>
</dbReference>
<dbReference type="InterPro" id="IPR027246">
    <property type="entry name" value="Porin_Euk/Tom40"/>
</dbReference>
<dbReference type="GO" id="GO:0008308">
    <property type="term" value="F:voltage-gated monoatomic anion channel activity"/>
    <property type="evidence" value="ECO:0007669"/>
    <property type="project" value="InterPro"/>
</dbReference>
<dbReference type="GO" id="GO:0015288">
    <property type="term" value="F:porin activity"/>
    <property type="evidence" value="ECO:0007669"/>
    <property type="project" value="UniProtKB-KW"/>
</dbReference>
<dbReference type="AlphaFoldDB" id="A0A7I8LDJ9"/>
<evidence type="ECO:0000256" key="3">
    <source>
        <dbReference type="ARBA" id="ARBA00022448"/>
    </source>
</evidence>
<evidence type="ECO:0000256" key="5">
    <source>
        <dbReference type="ARBA" id="ARBA00022692"/>
    </source>
</evidence>